<gene>
    <name evidence="3" type="ORF">P5673_010043</name>
</gene>
<feature type="region of interest" description="Disordered" evidence="1">
    <location>
        <begin position="201"/>
        <end position="266"/>
    </location>
</feature>
<reference evidence="3" key="2">
    <citation type="journal article" date="2023" name="Science">
        <title>Genomic signatures of disease resistance in endangered staghorn corals.</title>
        <authorList>
            <person name="Vollmer S.V."/>
            <person name="Selwyn J.D."/>
            <person name="Despard B.A."/>
            <person name="Roesel C.L."/>
        </authorList>
    </citation>
    <scope>NUCLEOTIDE SEQUENCE</scope>
    <source>
        <strain evidence="3">K2</strain>
    </source>
</reference>
<feature type="compositionally biased region" description="Basic and acidic residues" evidence="1">
    <location>
        <begin position="1"/>
        <end position="22"/>
    </location>
</feature>
<reference evidence="3" key="1">
    <citation type="journal article" date="2023" name="G3 (Bethesda)">
        <title>Whole genome assembly and annotation of the endangered Caribbean coral Acropora cervicornis.</title>
        <authorList>
            <person name="Selwyn J.D."/>
            <person name="Vollmer S.V."/>
        </authorList>
    </citation>
    <scope>NUCLEOTIDE SEQUENCE</scope>
    <source>
        <strain evidence="3">K2</strain>
    </source>
</reference>
<dbReference type="SUPFAM" id="SSF50156">
    <property type="entry name" value="PDZ domain-like"/>
    <property type="match status" value="1"/>
</dbReference>
<dbReference type="SMART" id="SM00228">
    <property type="entry name" value="PDZ"/>
    <property type="match status" value="1"/>
</dbReference>
<dbReference type="InterPro" id="IPR001478">
    <property type="entry name" value="PDZ"/>
</dbReference>
<dbReference type="PANTHER" id="PTHR14102:SF11">
    <property type="entry name" value="LD29223P"/>
    <property type="match status" value="1"/>
</dbReference>
<dbReference type="Proteomes" id="UP001249851">
    <property type="component" value="Unassembled WGS sequence"/>
</dbReference>
<protein>
    <recommendedName>
        <fullName evidence="2">PDZ domain-containing protein</fullName>
    </recommendedName>
</protein>
<sequence>MITDKKEYQLDSFEKKEEEHSTAWKKNRRRMSGVLSFDAVDDSNVNSSQMNADYLFAPARSHRNGFSKSMVDLSSYRSINRKSVMFEEDLFAHKEIIQRARHRFKELELKYPEIFKNSSKTPSVLSSSLSRQSVSSDCAELSELKSVERKEIQTVKIDTLQVERSGENDRDSCAAVTISRTRPPPLSAAMKHHNLEDSCDSAFDEADHDRDSLHSKTSREPTPPSMEDKRLFLYPGESVESDKDSGISTDPSHKPHSRPARLERCSDTGLKDKQYFPLKSKSLTALSSPRRNSLEYQGAHFDNTLRQRVDKRGILKSVAYRNQEIKADSLDIPDCVASPTHCQGRESRSGSLSSNIRRGSSIYRRSILSGSGSFSGSQDEPDSDTETVYSVQSEFILRPHMSARERYFSTYQLKPISETDTRDLTIHQKWRSMPDLPRSNSLGNVGLSPSFRDSLQAGFDEKKRKKKRKFGRRSGLYIVNDVPVSEKPRLSTDKDKRRSKIFSKREKKRSLHVNELTKKWFDSQTAVSKPTGGQSLGKIIAMREDLGGAYVLELQRSPGGLFGFFIQKGYKQYRGGVFVSRIMDCSASKFMAGLLNPGDEILEINGENTSNKTMSEVHNILANSDKLILTVLPMLGRKDW</sequence>
<evidence type="ECO:0000313" key="4">
    <source>
        <dbReference type="Proteomes" id="UP001249851"/>
    </source>
</evidence>
<dbReference type="InterPro" id="IPR051741">
    <property type="entry name" value="PAR6_homolog"/>
</dbReference>
<keyword evidence="4" id="KW-1185">Reference proteome</keyword>
<feature type="domain" description="PDZ" evidence="2">
    <location>
        <begin position="551"/>
        <end position="636"/>
    </location>
</feature>
<proteinExistence type="predicted"/>
<evidence type="ECO:0000259" key="2">
    <source>
        <dbReference type="PROSITE" id="PS50106"/>
    </source>
</evidence>
<comment type="caution">
    <text evidence="3">The sequence shown here is derived from an EMBL/GenBank/DDBJ whole genome shotgun (WGS) entry which is preliminary data.</text>
</comment>
<dbReference type="PROSITE" id="PS50106">
    <property type="entry name" value="PDZ"/>
    <property type="match status" value="1"/>
</dbReference>
<organism evidence="3 4">
    <name type="scientific">Acropora cervicornis</name>
    <name type="common">Staghorn coral</name>
    <dbReference type="NCBI Taxonomy" id="6130"/>
    <lineage>
        <taxon>Eukaryota</taxon>
        <taxon>Metazoa</taxon>
        <taxon>Cnidaria</taxon>
        <taxon>Anthozoa</taxon>
        <taxon>Hexacorallia</taxon>
        <taxon>Scleractinia</taxon>
        <taxon>Astrocoeniina</taxon>
        <taxon>Acroporidae</taxon>
        <taxon>Acropora</taxon>
    </lineage>
</organism>
<feature type="region of interest" description="Disordered" evidence="1">
    <location>
        <begin position="163"/>
        <end position="189"/>
    </location>
</feature>
<dbReference type="GO" id="GO:0007098">
    <property type="term" value="P:centrosome cycle"/>
    <property type="evidence" value="ECO:0007669"/>
    <property type="project" value="TreeGrafter"/>
</dbReference>
<evidence type="ECO:0000256" key="1">
    <source>
        <dbReference type="SAM" id="MobiDB-lite"/>
    </source>
</evidence>
<dbReference type="InterPro" id="IPR036034">
    <property type="entry name" value="PDZ_sf"/>
</dbReference>
<dbReference type="EMBL" id="JARQWQ010000018">
    <property type="protein sequence ID" value="KAK2565780.1"/>
    <property type="molecule type" value="Genomic_DNA"/>
</dbReference>
<dbReference type="Gene3D" id="2.30.42.10">
    <property type="match status" value="1"/>
</dbReference>
<dbReference type="AlphaFoldDB" id="A0AAD9QRH6"/>
<evidence type="ECO:0000313" key="3">
    <source>
        <dbReference type="EMBL" id="KAK2565780.1"/>
    </source>
</evidence>
<accession>A0AAD9QRH6</accession>
<feature type="region of interest" description="Disordered" evidence="1">
    <location>
        <begin position="1"/>
        <end position="25"/>
    </location>
</feature>
<name>A0AAD9QRH6_ACRCE</name>
<dbReference type="Pfam" id="PF00595">
    <property type="entry name" value="PDZ"/>
    <property type="match status" value="1"/>
</dbReference>
<feature type="compositionally biased region" description="Basic and acidic residues" evidence="1">
    <location>
        <begin position="205"/>
        <end position="219"/>
    </location>
</feature>
<dbReference type="PANTHER" id="PTHR14102">
    <property type="entry name" value="PAR-6-RELATED"/>
    <property type="match status" value="1"/>
</dbReference>